<name>A0A0W7TMA9_9FIRM</name>
<evidence type="ECO:0000313" key="1">
    <source>
        <dbReference type="EMBL" id="KUE74986.1"/>
    </source>
</evidence>
<protein>
    <submittedName>
        <fullName evidence="1">Uncharacterized protein</fullName>
    </submittedName>
</protein>
<sequence length="87" mass="9935">MQQQVLKPVIMNYYQERMGHLISHTQIIKLPREFICVIVLNANTAIPHVQAGCLQMIAQVVPDFLRMEINSMCNGKGQALKSDIRKQ</sequence>
<gene>
    <name evidence="1" type="ORF">ASJ35_16170</name>
</gene>
<accession>A0A0W7TMA9</accession>
<reference evidence="1 2" key="1">
    <citation type="submission" date="2015-10" db="EMBL/GenBank/DDBJ databases">
        <title>A novel member of the family Ruminococcaceae isolated from human faeces.</title>
        <authorList>
            <person name="Shkoporov A.N."/>
            <person name="Chaplin A.V."/>
            <person name="Motuzova O.V."/>
            <person name="Kafarskaia L.I."/>
            <person name="Efimov B.A."/>
        </authorList>
    </citation>
    <scope>NUCLEOTIDE SEQUENCE [LARGE SCALE GENOMIC DNA]</scope>
    <source>
        <strain evidence="1 2">668</strain>
    </source>
</reference>
<dbReference type="EMBL" id="LMUA01000033">
    <property type="protein sequence ID" value="KUE74986.1"/>
    <property type="molecule type" value="Genomic_DNA"/>
</dbReference>
<proteinExistence type="predicted"/>
<comment type="caution">
    <text evidence="1">The sequence shown here is derived from an EMBL/GenBank/DDBJ whole genome shotgun (WGS) entry which is preliminary data.</text>
</comment>
<dbReference type="Proteomes" id="UP000053433">
    <property type="component" value="Unassembled WGS sequence"/>
</dbReference>
<dbReference type="AlphaFoldDB" id="A0A0W7TMA9"/>
<organism evidence="1 2">
    <name type="scientific">Ruthenibacterium lactatiformans</name>
    <dbReference type="NCBI Taxonomy" id="1550024"/>
    <lineage>
        <taxon>Bacteria</taxon>
        <taxon>Bacillati</taxon>
        <taxon>Bacillota</taxon>
        <taxon>Clostridia</taxon>
        <taxon>Eubacteriales</taxon>
        <taxon>Oscillospiraceae</taxon>
        <taxon>Ruthenibacterium</taxon>
    </lineage>
</organism>
<evidence type="ECO:0000313" key="2">
    <source>
        <dbReference type="Proteomes" id="UP000053433"/>
    </source>
</evidence>